<dbReference type="InterPro" id="IPR036390">
    <property type="entry name" value="WH_DNA-bd_sf"/>
</dbReference>
<gene>
    <name evidence="2" type="ORF">GRX66_11725</name>
</gene>
<dbReference type="EMBL" id="WUUU01000094">
    <property type="protein sequence ID" value="MXR21239.1"/>
    <property type="molecule type" value="Genomic_DNA"/>
</dbReference>
<organism evidence="2 3">
    <name type="scientific">Halobacterium bonnevillei</name>
    <dbReference type="NCBI Taxonomy" id="2692200"/>
    <lineage>
        <taxon>Archaea</taxon>
        <taxon>Methanobacteriati</taxon>
        <taxon>Methanobacteriota</taxon>
        <taxon>Stenosarchaea group</taxon>
        <taxon>Halobacteria</taxon>
        <taxon>Halobacteriales</taxon>
        <taxon>Halobacteriaceae</taxon>
        <taxon>Halobacterium</taxon>
    </lineage>
</organism>
<evidence type="ECO:0000313" key="2">
    <source>
        <dbReference type="EMBL" id="MXR21239.1"/>
    </source>
</evidence>
<dbReference type="CDD" id="cd00090">
    <property type="entry name" value="HTH_ARSR"/>
    <property type="match status" value="1"/>
</dbReference>
<dbReference type="InterPro" id="IPR001845">
    <property type="entry name" value="HTH_ArsR_DNA-bd_dom"/>
</dbReference>
<name>A0A6B0SUK6_9EURY</name>
<comment type="caution">
    <text evidence="2">The sequence shown here is derived from an EMBL/GenBank/DDBJ whole genome shotgun (WGS) entry which is preliminary data.</text>
</comment>
<dbReference type="RefSeq" id="WP_159526731.1">
    <property type="nucleotide sequence ID" value="NZ_WUUU01000094.1"/>
</dbReference>
<evidence type="ECO:0000259" key="1">
    <source>
        <dbReference type="SMART" id="SM00418"/>
    </source>
</evidence>
<dbReference type="InterPro" id="IPR011991">
    <property type="entry name" value="ArsR-like_HTH"/>
</dbReference>
<keyword evidence="3" id="KW-1185">Reference proteome</keyword>
<dbReference type="PANTHER" id="PTHR38600:SF1">
    <property type="entry name" value="TRANSCRIPTIONAL REGULATORY PROTEIN"/>
    <property type="match status" value="1"/>
</dbReference>
<feature type="domain" description="HTH arsR-type" evidence="1">
    <location>
        <begin position="12"/>
        <end position="88"/>
    </location>
</feature>
<dbReference type="PANTHER" id="PTHR38600">
    <property type="entry name" value="TRANSCRIPTIONAL REGULATORY PROTEIN"/>
    <property type="match status" value="1"/>
</dbReference>
<dbReference type="AlphaFoldDB" id="A0A6B0SUK6"/>
<sequence>MEKALWYLFVGTRGGANRARLVRALEERPRNANQLSDMLDVDYNTVRYHLDKLEDHDVVEAGGEDYGELYFLTDRFDAHRDAFEDVVEHLD</sequence>
<dbReference type="Gene3D" id="1.10.10.10">
    <property type="entry name" value="Winged helix-like DNA-binding domain superfamily/Winged helix DNA-binding domain"/>
    <property type="match status" value="1"/>
</dbReference>
<dbReference type="SMART" id="SM00418">
    <property type="entry name" value="HTH_ARSR"/>
    <property type="match status" value="1"/>
</dbReference>
<dbReference type="OrthoDB" id="35765at2157"/>
<reference evidence="2 3" key="1">
    <citation type="submission" date="2019-12" db="EMBL/GenBank/DDBJ databases">
        <title>Isolation and characterization of three novel carbon monoxide-oxidizing members of Halobacteria from salione crusts and soils.</title>
        <authorList>
            <person name="Myers M.R."/>
            <person name="King G.M."/>
        </authorList>
    </citation>
    <scope>NUCLEOTIDE SEQUENCE [LARGE SCALE GENOMIC DNA]</scope>
    <source>
        <strain evidence="2 3">PCN9</strain>
    </source>
</reference>
<dbReference type="GO" id="GO:0003700">
    <property type="term" value="F:DNA-binding transcription factor activity"/>
    <property type="evidence" value="ECO:0007669"/>
    <property type="project" value="InterPro"/>
</dbReference>
<dbReference type="Proteomes" id="UP000471521">
    <property type="component" value="Unassembled WGS sequence"/>
</dbReference>
<protein>
    <submittedName>
        <fullName evidence="2">Helix-turn-helix domain-containing protein</fullName>
    </submittedName>
</protein>
<accession>A0A6B0SUK6</accession>
<dbReference type="Pfam" id="PF12840">
    <property type="entry name" value="HTH_20"/>
    <property type="match status" value="1"/>
</dbReference>
<evidence type="ECO:0000313" key="3">
    <source>
        <dbReference type="Proteomes" id="UP000471521"/>
    </source>
</evidence>
<dbReference type="InterPro" id="IPR036388">
    <property type="entry name" value="WH-like_DNA-bd_sf"/>
</dbReference>
<dbReference type="SUPFAM" id="SSF46785">
    <property type="entry name" value="Winged helix' DNA-binding domain"/>
    <property type="match status" value="1"/>
</dbReference>
<proteinExistence type="predicted"/>